<dbReference type="AlphaFoldDB" id="A0AAE0GXB1"/>
<keyword evidence="2" id="KW-1185">Reference proteome</keyword>
<comment type="caution">
    <text evidence="1">The sequence shown here is derived from an EMBL/GenBank/DDBJ whole genome shotgun (WGS) entry which is preliminary data.</text>
</comment>
<organism evidence="1 2">
    <name type="scientific">Cymbomonas tetramitiformis</name>
    <dbReference type="NCBI Taxonomy" id="36881"/>
    <lineage>
        <taxon>Eukaryota</taxon>
        <taxon>Viridiplantae</taxon>
        <taxon>Chlorophyta</taxon>
        <taxon>Pyramimonadophyceae</taxon>
        <taxon>Pyramimonadales</taxon>
        <taxon>Pyramimonadaceae</taxon>
        <taxon>Cymbomonas</taxon>
    </lineage>
</organism>
<reference evidence="1 2" key="1">
    <citation type="journal article" date="2015" name="Genome Biol. Evol.">
        <title>Comparative Genomics of a Bacterivorous Green Alga Reveals Evolutionary Causalities and Consequences of Phago-Mixotrophic Mode of Nutrition.</title>
        <authorList>
            <person name="Burns J.A."/>
            <person name="Paasch A."/>
            <person name="Narechania A."/>
            <person name="Kim E."/>
        </authorList>
    </citation>
    <scope>NUCLEOTIDE SEQUENCE [LARGE SCALE GENOMIC DNA]</scope>
    <source>
        <strain evidence="1 2">PLY_AMNH</strain>
    </source>
</reference>
<evidence type="ECO:0000313" key="1">
    <source>
        <dbReference type="EMBL" id="KAK3286004.1"/>
    </source>
</evidence>
<evidence type="ECO:0000313" key="2">
    <source>
        <dbReference type="Proteomes" id="UP001190700"/>
    </source>
</evidence>
<sequence>MDMTRFGTQAQKDADGNVGKFKECIETAIMRDVLTVPKKYEGVHDWSYAFTHVALKSQNEAVIEVKAIEEKVGVPATHFSVNVDAGTSAHVASAGTFGGRQRGIRGGRAAQQVVRWCCGLHCIGLAQVVHGDDGEPAAPLSCGLQPRVSAADESGALPPGGYVASITPPTEEFSGGVELLPVVRAFARPHSLGIRSIEPQEESDCLDGGPAAVIDEPSRGSAAALGCGILPFGLRAHFIMLACLLSFSALYGRQLGTAVP</sequence>
<accession>A0AAE0GXB1</accession>
<name>A0AAE0GXB1_9CHLO</name>
<protein>
    <submittedName>
        <fullName evidence="1">Uncharacterized protein</fullName>
    </submittedName>
</protein>
<proteinExistence type="predicted"/>
<gene>
    <name evidence="1" type="ORF">CYMTET_6412</name>
</gene>
<dbReference type="Proteomes" id="UP001190700">
    <property type="component" value="Unassembled WGS sequence"/>
</dbReference>
<dbReference type="EMBL" id="LGRX02001527">
    <property type="protein sequence ID" value="KAK3286004.1"/>
    <property type="molecule type" value="Genomic_DNA"/>
</dbReference>